<keyword evidence="3" id="KW-1185">Reference proteome</keyword>
<evidence type="ECO:0000313" key="2">
    <source>
        <dbReference type="EMBL" id="KAK6207860.1"/>
    </source>
</evidence>
<organism evidence="2 3">
    <name type="scientific">Colletotrichum tabaci</name>
    <dbReference type="NCBI Taxonomy" id="1209068"/>
    <lineage>
        <taxon>Eukaryota</taxon>
        <taxon>Fungi</taxon>
        <taxon>Dikarya</taxon>
        <taxon>Ascomycota</taxon>
        <taxon>Pezizomycotina</taxon>
        <taxon>Sordariomycetes</taxon>
        <taxon>Hypocreomycetidae</taxon>
        <taxon>Glomerellales</taxon>
        <taxon>Glomerellaceae</taxon>
        <taxon>Colletotrichum</taxon>
        <taxon>Colletotrichum destructivum species complex</taxon>
    </lineage>
</organism>
<accession>A0AAV9SVD6</accession>
<evidence type="ECO:0000256" key="1">
    <source>
        <dbReference type="SAM" id="MobiDB-lite"/>
    </source>
</evidence>
<evidence type="ECO:0000313" key="3">
    <source>
        <dbReference type="Proteomes" id="UP001327957"/>
    </source>
</evidence>
<feature type="region of interest" description="Disordered" evidence="1">
    <location>
        <begin position="32"/>
        <end position="51"/>
    </location>
</feature>
<comment type="caution">
    <text evidence="2">The sequence shown here is derived from an EMBL/GenBank/DDBJ whole genome shotgun (WGS) entry which is preliminary data.</text>
</comment>
<feature type="region of interest" description="Disordered" evidence="1">
    <location>
        <begin position="80"/>
        <end position="153"/>
    </location>
</feature>
<feature type="compositionally biased region" description="Polar residues" evidence="1">
    <location>
        <begin position="94"/>
        <end position="112"/>
    </location>
</feature>
<gene>
    <name evidence="2" type="ORF">QIS74_12941</name>
</gene>
<feature type="compositionally biased region" description="Gly residues" evidence="1">
    <location>
        <begin position="142"/>
        <end position="153"/>
    </location>
</feature>
<dbReference type="EMBL" id="JASAOK010000053">
    <property type="protein sequence ID" value="KAK6207860.1"/>
    <property type="molecule type" value="Genomic_DNA"/>
</dbReference>
<name>A0AAV9SVD6_9PEZI</name>
<sequence>MSDVDEAFAPRRGRDAQRRSRRAALLQKERSLAAYDDDFEPPMSPNTPPALLVDYGNVEHHTTWNYIHFMSNNLTSNHEVTNDSGHSAADGHHGNTSTGYSYNNGEYNSAPTTEDGPRNSFKPINAQIAGTGNGSLSSGSSSSGGGGGGGGGGSSNVNANASINTISSYPTNSFKPINGNVANSGNSNGTTINVPKLKSIKGNVAGNGSGNGSASYTFTAYPKPKEFQAFEPLNARGLLASAIRLSRKDH</sequence>
<reference evidence="2 3" key="1">
    <citation type="submission" date="2023-04" db="EMBL/GenBank/DDBJ databases">
        <title>Colletotrichum tabacum stain YC1 causing leaf anthracnose on Nicotiana tabacum(L.) cv.</title>
        <authorList>
            <person name="Ji Z."/>
            <person name="Wang M."/>
            <person name="Zhang J."/>
            <person name="Wang N."/>
            <person name="Zhou Z."/>
        </authorList>
    </citation>
    <scope>NUCLEOTIDE SEQUENCE [LARGE SCALE GENOMIC DNA]</scope>
    <source>
        <strain evidence="2 3">YC1</strain>
    </source>
</reference>
<feature type="region of interest" description="Disordered" evidence="1">
    <location>
        <begin position="1"/>
        <end position="24"/>
    </location>
</feature>
<dbReference type="Proteomes" id="UP001327957">
    <property type="component" value="Unassembled WGS sequence"/>
</dbReference>
<feature type="compositionally biased region" description="Basic and acidic residues" evidence="1">
    <location>
        <begin position="8"/>
        <end position="18"/>
    </location>
</feature>
<protein>
    <submittedName>
        <fullName evidence="2">Uncharacterized protein</fullName>
    </submittedName>
</protein>
<proteinExistence type="predicted"/>
<dbReference type="AlphaFoldDB" id="A0AAV9SVD6"/>